<protein>
    <recommendedName>
        <fullName evidence="4">DUF2194 domain-containing protein</fullName>
    </recommendedName>
</protein>
<gene>
    <name evidence="2" type="ORF">JGI8_00528</name>
</gene>
<comment type="caution">
    <text evidence="2">The sequence shown here is derived from an EMBL/GenBank/DDBJ whole genome shotgun (WGS) entry which is preliminary data.</text>
</comment>
<dbReference type="PROSITE" id="PS51257">
    <property type="entry name" value="PROKAR_LIPOPROTEIN"/>
    <property type="match status" value="1"/>
</dbReference>
<keyword evidence="3" id="KW-1185">Reference proteome</keyword>
<feature type="chain" id="PRO_5047126843" description="DUF2194 domain-containing protein" evidence="1">
    <location>
        <begin position="24"/>
        <end position="611"/>
    </location>
</feature>
<accession>A0ABP2AU47</accession>
<name>A0ABP2AU47_9BACT</name>
<organism evidence="2 3">
    <name type="scientific">Candidatus Kryptonium thompsonii</name>
    <dbReference type="NCBI Taxonomy" id="1633631"/>
    <lineage>
        <taxon>Bacteria</taxon>
        <taxon>Pseudomonadati</taxon>
        <taxon>Candidatus Kryptoniota</taxon>
        <taxon>Candidatus Kryptonium</taxon>
    </lineage>
</organism>
<dbReference type="InterPro" id="IPR018695">
    <property type="entry name" value="DUF2194"/>
</dbReference>
<dbReference type="SUPFAM" id="SSF88713">
    <property type="entry name" value="Glycoside hydrolase/deacetylase"/>
    <property type="match status" value="1"/>
</dbReference>
<dbReference type="SUPFAM" id="SSF52317">
    <property type="entry name" value="Class I glutamine amidotransferase-like"/>
    <property type="match status" value="1"/>
</dbReference>
<dbReference type="Pfam" id="PF09960">
    <property type="entry name" value="DUF2194"/>
    <property type="match status" value="1"/>
</dbReference>
<dbReference type="InterPro" id="IPR011330">
    <property type="entry name" value="Glyco_hydro/deAcase_b/a-brl"/>
</dbReference>
<evidence type="ECO:0000256" key="1">
    <source>
        <dbReference type="SAM" id="SignalP"/>
    </source>
</evidence>
<dbReference type="InterPro" id="IPR029062">
    <property type="entry name" value="Class_I_gatase-like"/>
</dbReference>
<proteinExistence type="predicted"/>
<dbReference type="Proteomes" id="UP000182200">
    <property type="component" value="Unassembled WGS sequence"/>
</dbReference>
<reference evidence="2 3" key="1">
    <citation type="submission" date="2015-11" db="EMBL/GenBank/DDBJ databases">
        <authorList>
            <person name="Varghese N."/>
        </authorList>
    </citation>
    <scope>NUCLEOTIDE SEQUENCE [LARGE SCALE GENOMIC DNA]</scope>
    <source>
        <strain evidence="2 3">JGI-8</strain>
    </source>
</reference>
<dbReference type="Gene3D" id="3.40.50.880">
    <property type="match status" value="1"/>
</dbReference>
<feature type="signal peptide" evidence="1">
    <location>
        <begin position="1"/>
        <end position="23"/>
    </location>
</feature>
<keyword evidence="1" id="KW-0732">Signal</keyword>
<evidence type="ECO:0000313" key="3">
    <source>
        <dbReference type="Proteomes" id="UP000182200"/>
    </source>
</evidence>
<sequence>MVVLKMPRSLFNMIFMVCFFLFASCKTQKEKIDFSIEKPEKVLLIYDSSDMYSSECVENARWAFKYAKVNYDELDLLDYQGKLVQDFQNYYAIVFATEFIKKLSKDDCQRIKNFVANGGGLAVIYRGYNENLSELFGVKLRDARNLFLKRGNSGLVFNANLMPMLKNTAIPDSILRDLSMFDFIHFGSKSIIATSSDKIPVVWQLRYGLGKVIYWNTSILVNKLLRGFITRSIISVSDKFVQPISNLAVIFIDDFPTAVPNVKKKLIWDEFNMTMAEYHFFIFYPDMVKLADEIGLKYTAGLTFNYGADIKPPFHLTEWRVGKVKVFDKEVEVSKSIARQFKSKNELAFHGYNHISLLVDEWKDIENMKSALRFAQKKWEEEGLGKLPITYIPPTNWIDSIGVQAIVQSFPSIKVIAGLYSGFFDVGQSREFGPEPWNRKLYCIPRVSAGFLIDDYTKLLILSEVAMLGVWTHFIHPDDVIYTPDEVENPELVRNWFYLPWRGKNGEGLYFKFKEWLKDFKKNYPYIRFMTCAEAYEEMQKFDNLMIEYEFFEDEIRIKTNQKEVFLVADIDAKYKGVELTNAVIVHSGVTDFTNFVVLKTLDNSVILKLR</sequence>
<evidence type="ECO:0000313" key="2">
    <source>
        <dbReference type="EMBL" id="CUS81766.1"/>
    </source>
</evidence>
<dbReference type="EMBL" id="CZVI01000005">
    <property type="protein sequence ID" value="CUS81766.1"/>
    <property type="molecule type" value="Genomic_DNA"/>
</dbReference>
<evidence type="ECO:0008006" key="4">
    <source>
        <dbReference type="Google" id="ProtNLM"/>
    </source>
</evidence>